<dbReference type="Pfam" id="PF00724">
    <property type="entry name" value="Oxidored_FMN"/>
    <property type="match status" value="1"/>
</dbReference>
<feature type="domain" description="NADH:flavin oxidoreductase/NADH oxidase N-terminal" evidence="1">
    <location>
        <begin position="7"/>
        <end position="340"/>
    </location>
</feature>
<proteinExistence type="predicted"/>
<accession>A0ABR4P2W4</accession>
<dbReference type="EMBL" id="JBFCZG010000010">
    <property type="protein sequence ID" value="KAL3417644.1"/>
    <property type="molecule type" value="Genomic_DNA"/>
</dbReference>
<dbReference type="Proteomes" id="UP001629113">
    <property type="component" value="Unassembled WGS sequence"/>
</dbReference>
<name>A0ABR4P2W4_9HELO</name>
<dbReference type="PANTHER" id="PTHR22893:SF91">
    <property type="entry name" value="NADPH DEHYDROGENASE 2-RELATED"/>
    <property type="match status" value="1"/>
</dbReference>
<dbReference type="PANTHER" id="PTHR22893">
    <property type="entry name" value="NADH OXIDOREDUCTASE-RELATED"/>
    <property type="match status" value="1"/>
</dbReference>
<protein>
    <submittedName>
        <fullName evidence="2">NADH:flavin oxidoreductase NADH oxidase</fullName>
    </submittedName>
</protein>
<sequence length="378" mass="41317">MAASTTKLFQPLQVGSLALKHRIVMAPLTRFRASDTHAPILPLVAEYYAQRAQVPGTLIISEATFIAPQAAGYDNAPGIWSSEQIAAWKQVTDAVHAKGSYIFLQLWALGRAADPTSLGKEGGKGYKVKSSSTIPFEGGATPEALTEEEIQAYIQEYASASKRAIEAGFDGVEIHAANGYLIDQFTQDVSNNRTDAWGGSIEKRTRFAIEVATAVAAAVGADRTGIRLSPFSPFQGMKMADPYPTFSHLISELKKIQLAYLHLVESRVSGYLDVEASEKSDSLMALWGDKAPIVLAGGFTRDSAINAVDEIHKTQNVAIAFGRYFISNPDLAFRIRENIEWTPYDRTLFYNKGEAKGYTSWENSKEFEAAKMVEAARS</sequence>
<dbReference type="CDD" id="cd02933">
    <property type="entry name" value="OYE_like_FMN"/>
    <property type="match status" value="1"/>
</dbReference>
<comment type="caution">
    <text evidence="2">The sequence shown here is derived from an EMBL/GenBank/DDBJ whole genome shotgun (WGS) entry which is preliminary data.</text>
</comment>
<keyword evidence="3" id="KW-1185">Reference proteome</keyword>
<evidence type="ECO:0000259" key="1">
    <source>
        <dbReference type="Pfam" id="PF00724"/>
    </source>
</evidence>
<organism evidence="2 3">
    <name type="scientific">Phlyctema vagabunda</name>
    <dbReference type="NCBI Taxonomy" id="108571"/>
    <lineage>
        <taxon>Eukaryota</taxon>
        <taxon>Fungi</taxon>
        <taxon>Dikarya</taxon>
        <taxon>Ascomycota</taxon>
        <taxon>Pezizomycotina</taxon>
        <taxon>Leotiomycetes</taxon>
        <taxon>Helotiales</taxon>
        <taxon>Dermateaceae</taxon>
        <taxon>Phlyctema</taxon>
    </lineage>
</organism>
<dbReference type="Gene3D" id="3.20.20.70">
    <property type="entry name" value="Aldolase class I"/>
    <property type="match status" value="1"/>
</dbReference>
<gene>
    <name evidence="2" type="ORF">PVAG01_10654</name>
</gene>
<evidence type="ECO:0000313" key="3">
    <source>
        <dbReference type="Proteomes" id="UP001629113"/>
    </source>
</evidence>
<dbReference type="InterPro" id="IPR001155">
    <property type="entry name" value="OxRdtase_FMN_N"/>
</dbReference>
<dbReference type="InterPro" id="IPR013785">
    <property type="entry name" value="Aldolase_TIM"/>
</dbReference>
<reference evidence="2 3" key="1">
    <citation type="submission" date="2024-06" db="EMBL/GenBank/DDBJ databases">
        <title>Complete genome of Phlyctema vagabunda strain 19-DSS-EL-015.</title>
        <authorList>
            <person name="Fiorenzani C."/>
        </authorList>
    </citation>
    <scope>NUCLEOTIDE SEQUENCE [LARGE SCALE GENOMIC DNA]</scope>
    <source>
        <strain evidence="2 3">19-DSS-EL-015</strain>
    </source>
</reference>
<evidence type="ECO:0000313" key="2">
    <source>
        <dbReference type="EMBL" id="KAL3417644.1"/>
    </source>
</evidence>
<dbReference type="SUPFAM" id="SSF51395">
    <property type="entry name" value="FMN-linked oxidoreductases"/>
    <property type="match status" value="1"/>
</dbReference>
<dbReference type="InterPro" id="IPR045247">
    <property type="entry name" value="Oye-like"/>
</dbReference>